<organism evidence="1 2">
    <name type="scientific">Asprobacillus argus</name>
    <dbReference type="NCBI Taxonomy" id="3076534"/>
    <lineage>
        <taxon>Bacteria</taxon>
        <taxon>Pseudomonadati</taxon>
        <taxon>Bacteroidota</taxon>
        <taxon>Flavobacteriia</taxon>
        <taxon>Flavobacteriales</taxon>
        <taxon>Flavobacteriaceae</taxon>
        <taxon>Asprobacillus</taxon>
    </lineage>
</organism>
<keyword evidence="2" id="KW-1185">Reference proteome</keyword>
<comment type="caution">
    <text evidence="1">The sequence shown here is derived from an EMBL/GenBank/DDBJ whole genome shotgun (WGS) entry which is preliminary data.</text>
</comment>
<name>A0ABU3LGT1_9FLAO</name>
<dbReference type="Proteomes" id="UP001257277">
    <property type="component" value="Unassembled WGS sequence"/>
</dbReference>
<protein>
    <submittedName>
        <fullName evidence="1">Uncharacterized protein</fullName>
    </submittedName>
</protein>
<dbReference type="InterPro" id="IPR029069">
    <property type="entry name" value="HotDog_dom_sf"/>
</dbReference>
<evidence type="ECO:0000313" key="1">
    <source>
        <dbReference type="EMBL" id="MDT7832939.1"/>
    </source>
</evidence>
<dbReference type="Gene3D" id="3.10.129.10">
    <property type="entry name" value="Hotdog Thioesterase"/>
    <property type="match status" value="1"/>
</dbReference>
<dbReference type="EMBL" id="JAVTTO010000004">
    <property type="protein sequence ID" value="MDT7832939.1"/>
    <property type="molecule type" value="Genomic_DNA"/>
</dbReference>
<proteinExistence type="predicted"/>
<gene>
    <name evidence="1" type="ORF">RQM59_11145</name>
</gene>
<accession>A0ABU3LGT1</accession>
<reference evidence="1 2" key="1">
    <citation type="submission" date="2023-09" db="EMBL/GenBank/DDBJ databases">
        <title>Novel taxa isolated from Blanes Bay.</title>
        <authorList>
            <person name="Rey-Velasco X."/>
            <person name="Lucena T."/>
        </authorList>
    </citation>
    <scope>NUCLEOTIDE SEQUENCE [LARGE SCALE GENOMIC DNA]</scope>
    <source>
        <strain evidence="1 2">S356</strain>
    </source>
</reference>
<dbReference type="SUPFAM" id="SSF54637">
    <property type="entry name" value="Thioesterase/thiol ester dehydrase-isomerase"/>
    <property type="match status" value="1"/>
</dbReference>
<sequence length="143" mass="17018">MKNMFKRNYTVKGEDVNDFMVMQNFAYLKYTSKLIELFLLEKGFSKPKLNDLKIGWQKNNDQLKNSKKLMFMESFSAVLEFDTSAISGNRTHTIVRFFNEKKEVCSTVVTELHWVNYNNWEIIHPPKGIMKYFSNEMQHRRAS</sequence>
<evidence type="ECO:0000313" key="2">
    <source>
        <dbReference type="Proteomes" id="UP001257277"/>
    </source>
</evidence>